<evidence type="ECO:0000313" key="1">
    <source>
        <dbReference type="EMBL" id="KAG0711861.1"/>
    </source>
</evidence>
<reference evidence="1" key="1">
    <citation type="submission" date="2020-07" db="EMBL/GenBank/DDBJ databases">
        <title>The High-quality genome of the commercially important snow crab, Chionoecetes opilio.</title>
        <authorList>
            <person name="Jeong J.-H."/>
            <person name="Ryu S."/>
        </authorList>
    </citation>
    <scope>NUCLEOTIDE SEQUENCE</scope>
    <source>
        <strain evidence="1">MADBK_172401_WGS</strain>
        <tissue evidence="1">Digestive gland</tissue>
    </source>
</reference>
<organism evidence="1 2">
    <name type="scientific">Chionoecetes opilio</name>
    <name type="common">Atlantic snow crab</name>
    <name type="synonym">Cancer opilio</name>
    <dbReference type="NCBI Taxonomy" id="41210"/>
    <lineage>
        <taxon>Eukaryota</taxon>
        <taxon>Metazoa</taxon>
        <taxon>Ecdysozoa</taxon>
        <taxon>Arthropoda</taxon>
        <taxon>Crustacea</taxon>
        <taxon>Multicrustacea</taxon>
        <taxon>Malacostraca</taxon>
        <taxon>Eumalacostraca</taxon>
        <taxon>Eucarida</taxon>
        <taxon>Decapoda</taxon>
        <taxon>Pleocyemata</taxon>
        <taxon>Brachyura</taxon>
        <taxon>Eubrachyura</taxon>
        <taxon>Majoidea</taxon>
        <taxon>Majidae</taxon>
        <taxon>Chionoecetes</taxon>
    </lineage>
</organism>
<proteinExistence type="predicted"/>
<gene>
    <name evidence="1" type="ORF">GWK47_019707</name>
</gene>
<dbReference type="AlphaFoldDB" id="A0A8J4XPQ8"/>
<protein>
    <submittedName>
        <fullName evidence="1">Uncharacterized protein</fullName>
    </submittedName>
</protein>
<name>A0A8J4XPQ8_CHIOP</name>
<dbReference type="EMBL" id="JACEEZ010022959">
    <property type="protein sequence ID" value="KAG0711861.1"/>
    <property type="molecule type" value="Genomic_DNA"/>
</dbReference>
<evidence type="ECO:0000313" key="2">
    <source>
        <dbReference type="Proteomes" id="UP000770661"/>
    </source>
</evidence>
<dbReference type="Proteomes" id="UP000770661">
    <property type="component" value="Unassembled WGS sequence"/>
</dbReference>
<comment type="caution">
    <text evidence="1">The sequence shown here is derived from an EMBL/GenBank/DDBJ whole genome shotgun (WGS) entry which is preliminary data.</text>
</comment>
<accession>A0A8J4XPQ8</accession>
<keyword evidence="2" id="KW-1185">Reference proteome</keyword>
<sequence length="101" mass="11548">MRERRHGPGYGSIVTDRDALGPGHEKLVRALKIGVYPKAALCMPPRKQTEFLASWPYVPTIRRKFPAVEIFYAIFLRTKGKEEEVQRVTGLQREVLDSGHE</sequence>